<protein>
    <submittedName>
        <fullName evidence="2">Uncharacterized protein</fullName>
    </submittedName>
</protein>
<evidence type="ECO:0000313" key="2">
    <source>
        <dbReference type="EMBL" id="MPN51730.1"/>
    </source>
</evidence>
<name>A0A645IKV9_9ZZZZ</name>
<dbReference type="EMBL" id="VSSQ01117136">
    <property type="protein sequence ID" value="MPN51730.1"/>
    <property type="molecule type" value="Genomic_DNA"/>
</dbReference>
<dbReference type="AlphaFoldDB" id="A0A645IKV9"/>
<reference evidence="2" key="1">
    <citation type="submission" date="2019-08" db="EMBL/GenBank/DDBJ databases">
        <authorList>
            <person name="Kucharzyk K."/>
            <person name="Murdoch R.W."/>
            <person name="Higgins S."/>
            <person name="Loffler F."/>
        </authorList>
    </citation>
    <scope>NUCLEOTIDE SEQUENCE</scope>
</reference>
<feature type="transmembrane region" description="Helical" evidence="1">
    <location>
        <begin position="33"/>
        <end position="50"/>
    </location>
</feature>
<organism evidence="2">
    <name type="scientific">bioreactor metagenome</name>
    <dbReference type="NCBI Taxonomy" id="1076179"/>
    <lineage>
        <taxon>unclassified sequences</taxon>
        <taxon>metagenomes</taxon>
        <taxon>ecological metagenomes</taxon>
    </lineage>
</organism>
<keyword evidence="1" id="KW-0472">Membrane</keyword>
<keyword evidence="1" id="KW-0812">Transmembrane</keyword>
<feature type="transmembrane region" description="Helical" evidence="1">
    <location>
        <begin position="56"/>
        <end position="74"/>
    </location>
</feature>
<sequence length="95" mass="11544">MKKHLSRAQIYKNDLFLLKIFESINLYLDKKRFFEIFNAFLWVLWCCFKLEMIKNVILFGTMLELIIFNGIVCLEKKIRELRKGQWSWSGICDCR</sequence>
<evidence type="ECO:0000256" key="1">
    <source>
        <dbReference type="SAM" id="Phobius"/>
    </source>
</evidence>
<gene>
    <name evidence="2" type="ORF">SDC9_199379</name>
</gene>
<keyword evidence="1" id="KW-1133">Transmembrane helix</keyword>
<accession>A0A645IKV9</accession>
<comment type="caution">
    <text evidence="2">The sequence shown here is derived from an EMBL/GenBank/DDBJ whole genome shotgun (WGS) entry which is preliminary data.</text>
</comment>
<proteinExistence type="predicted"/>